<dbReference type="EMBL" id="CP016808">
    <property type="protein sequence ID" value="ANY69267.1"/>
    <property type="molecule type" value="Genomic_DNA"/>
</dbReference>
<sequence>MKLTEDAVLVIEDEDVSGMYCYRDRDGIDFVDGFKFELQLHDIVVKAGSIASVQFPEDLFNQPEEIRQAVYTAIKELEQENR</sequence>
<gene>
    <name evidence="1" type="ORF">BBD42_24375</name>
</gene>
<organism evidence="1">
    <name type="scientific">Paenibacillus sp. BIHB 4019</name>
    <dbReference type="NCBI Taxonomy" id="1870819"/>
    <lineage>
        <taxon>Bacteria</taxon>
        <taxon>Bacillati</taxon>
        <taxon>Bacillota</taxon>
        <taxon>Bacilli</taxon>
        <taxon>Bacillales</taxon>
        <taxon>Paenibacillaceae</taxon>
        <taxon>Paenibacillus</taxon>
    </lineage>
</organism>
<reference evidence="1" key="1">
    <citation type="submission" date="2016-08" db="EMBL/GenBank/DDBJ databases">
        <title>Complete Genome Seqeunce of Paenibacillus sp. BIHB 4019 from tea rhizoplane.</title>
        <authorList>
            <person name="Thakur R."/>
            <person name="Swarnkar M.K."/>
            <person name="Gulati A."/>
        </authorList>
    </citation>
    <scope>NUCLEOTIDE SEQUENCE [LARGE SCALE GENOMIC DNA]</scope>
    <source>
        <strain evidence="1">BIHB4019</strain>
    </source>
</reference>
<evidence type="ECO:0000313" key="1">
    <source>
        <dbReference type="EMBL" id="ANY69267.1"/>
    </source>
</evidence>
<proteinExistence type="predicted"/>
<dbReference type="RefSeq" id="WP_099520301.1">
    <property type="nucleotide sequence ID" value="NZ_CP016808.1"/>
</dbReference>
<accession>A0A1B2DNJ1</accession>
<name>A0A1B2DNJ1_9BACL</name>
<protein>
    <submittedName>
        <fullName evidence="1">Uncharacterized protein</fullName>
    </submittedName>
</protein>
<dbReference type="AlphaFoldDB" id="A0A1B2DNJ1"/>